<evidence type="ECO:0000313" key="12">
    <source>
        <dbReference type="Proteomes" id="UP000000305"/>
    </source>
</evidence>
<evidence type="ECO:0000256" key="2">
    <source>
        <dbReference type="ARBA" id="ARBA00010410"/>
    </source>
</evidence>
<keyword evidence="4" id="KW-0805">Transcription regulation</keyword>
<dbReference type="STRING" id="6669.E9HAW3"/>
<evidence type="ECO:0000313" key="11">
    <source>
        <dbReference type="EMBL" id="EFX71149.1"/>
    </source>
</evidence>
<keyword evidence="5" id="KW-0238">DNA-binding</keyword>
<gene>
    <name evidence="11" type="ORF">DAPPUDRAFT_327489</name>
</gene>
<dbReference type="InParanoid" id="E9HAW3"/>
<evidence type="ECO:0000256" key="4">
    <source>
        <dbReference type="ARBA" id="ARBA00023015"/>
    </source>
</evidence>
<protein>
    <recommendedName>
        <fullName evidence="3">snRNA-activating protein complex subunit 3</fullName>
    </recommendedName>
    <alternativeName>
        <fullName evidence="10">Small nuclear RNA-activating complex polypeptide 3</fullName>
    </alternativeName>
</protein>
<name>E9HAW3_DAPPU</name>
<evidence type="ECO:0000256" key="6">
    <source>
        <dbReference type="ARBA" id="ARBA00023163"/>
    </source>
</evidence>
<dbReference type="EMBL" id="GL732613">
    <property type="protein sequence ID" value="EFX71149.1"/>
    <property type="molecule type" value="Genomic_DNA"/>
</dbReference>
<dbReference type="KEGG" id="dpx:DAPPUDRAFT_327489"/>
<organism evidence="11 12">
    <name type="scientific">Daphnia pulex</name>
    <name type="common">Water flea</name>
    <dbReference type="NCBI Taxonomy" id="6669"/>
    <lineage>
        <taxon>Eukaryota</taxon>
        <taxon>Metazoa</taxon>
        <taxon>Ecdysozoa</taxon>
        <taxon>Arthropoda</taxon>
        <taxon>Crustacea</taxon>
        <taxon>Branchiopoda</taxon>
        <taxon>Diplostraca</taxon>
        <taxon>Cladocera</taxon>
        <taxon>Anomopoda</taxon>
        <taxon>Daphniidae</taxon>
        <taxon>Daphnia</taxon>
    </lineage>
</organism>
<dbReference type="InterPro" id="IPR022042">
    <property type="entry name" value="snRNA-activating_su3"/>
</dbReference>
<dbReference type="PANTHER" id="PTHR13421:SF16">
    <property type="entry name" value="SNRNA-ACTIVATING PROTEIN COMPLEX SUBUNIT 3"/>
    <property type="match status" value="1"/>
</dbReference>
<dbReference type="GO" id="GO:0003677">
    <property type="term" value="F:DNA binding"/>
    <property type="evidence" value="ECO:0007669"/>
    <property type="project" value="UniProtKB-KW"/>
</dbReference>
<keyword evidence="7" id="KW-0539">Nucleus</keyword>
<dbReference type="AlphaFoldDB" id="E9HAW3"/>
<comment type="subunit">
    <text evidence="9">Part of the SNAPc complex composed of 5 subunits: SNAPC1, SNAPC2, SNAPC3, SNAPC4 and SNAPC5. SNAPC3 interacts with SNAPC1.</text>
</comment>
<sequence>MDPSPVFKLLDNHVVIARVFRPFESNLGSNIVPHMQDFMLLGSQNLVDFRDQIICLNDEVMVTDDSNPRNLSTGRPIKDLLNASMFFIGNTFYSDFRDYTNIDYGDLIEKWAKDNPEKNLGPFEKKKMEYTTIADLEIRLGYPYVFVHLGSCEHLITFVDARLMVPDDLQNVDEYPLAVETDTNLLMYCGVCDVHDTSYYVDDEQLPSKPMNLCEQCLKTFYKKNDLLPPSTDDVFYKRLPPKKPFEVNVLEDMEDQE</sequence>
<evidence type="ECO:0000256" key="7">
    <source>
        <dbReference type="ARBA" id="ARBA00023242"/>
    </source>
</evidence>
<dbReference type="GO" id="GO:0005634">
    <property type="term" value="C:nucleus"/>
    <property type="evidence" value="ECO:0007669"/>
    <property type="project" value="UniProtKB-SubCell"/>
</dbReference>
<accession>E9HAW3</accession>
<dbReference type="OMA" id="QCTHVSA"/>
<evidence type="ECO:0000256" key="8">
    <source>
        <dbReference type="ARBA" id="ARBA00025193"/>
    </source>
</evidence>
<comment type="subcellular location">
    <subcellularLocation>
        <location evidence="1">Nucleus</location>
    </subcellularLocation>
</comment>
<proteinExistence type="inferred from homology"/>
<reference evidence="11 12" key="1">
    <citation type="journal article" date="2011" name="Science">
        <title>The ecoresponsive genome of Daphnia pulex.</title>
        <authorList>
            <person name="Colbourne J.K."/>
            <person name="Pfrender M.E."/>
            <person name="Gilbert D."/>
            <person name="Thomas W.K."/>
            <person name="Tucker A."/>
            <person name="Oakley T.H."/>
            <person name="Tokishita S."/>
            <person name="Aerts A."/>
            <person name="Arnold G.J."/>
            <person name="Basu M.K."/>
            <person name="Bauer D.J."/>
            <person name="Caceres C.E."/>
            <person name="Carmel L."/>
            <person name="Casola C."/>
            <person name="Choi J.H."/>
            <person name="Detter J.C."/>
            <person name="Dong Q."/>
            <person name="Dusheyko S."/>
            <person name="Eads B.D."/>
            <person name="Frohlich T."/>
            <person name="Geiler-Samerotte K.A."/>
            <person name="Gerlach D."/>
            <person name="Hatcher P."/>
            <person name="Jogdeo S."/>
            <person name="Krijgsveld J."/>
            <person name="Kriventseva E.V."/>
            <person name="Kultz D."/>
            <person name="Laforsch C."/>
            <person name="Lindquist E."/>
            <person name="Lopez J."/>
            <person name="Manak J.R."/>
            <person name="Muller J."/>
            <person name="Pangilinan J."/>
            <person name="Patwardhan R.P."/>
            <person name="Pitluck S."/>
            <person name="Pritham E.J."/>
            <person name="Rechtsteiner A."/>
            <person name="Rho M."/>
            <person name="Rogozin I.B."/>
            <person name="Sakarya O."/>
            <person name="Salamov A."/>
            <person name="Schaack S."/>
            <person name="Shapiro H."/>
            <person name="Shiga Y."/>
            <person name="Skalitzky C."/>
            <person name="Smith Z."/>
            <person name="Souvorov A."/>
            <person name="Sung W."/>
            <person name="Tang Z."/>
            <person name="Tsuchiya D."/>
            <person name="Tu H."/>
            <person name="Vos H."/>
            <person name="Wang M."/>
            <person name="Wolf Y.I."/>
            <person name="Yamagata H."/>
            <person name="Yamada T."/>
            <person name="Ye Y."/>
            <person name="Shaw J.R."/>
            <person name="Andrews J."/>
            <person name="Crease T.J."/>
            <person name="Tang H."/>
            <person name="Lucas S.M."/>
            <person name="Robertson H.M."/>
            <person name="Bork P."/>
            <person name="Koonin E.V."/>
            <person name="Zdobnov E.M."/>
            <person name="Grigoriev I.V."/>
            <person name="Lynch M."/>
            <person name="Boore J.L."/>
        </authorList>
    </citation>
    <scope>NUCLEOTIDE SEQUENCE [LARGE SCALE GENOMIC DNA]</scope>
</reference>
<dbReference type="Pfam" id="PF12251">
    <property type="entry name" value="SNAPC3"/>
    <property type="match status" value="1"/>
</dbReference>
<dbReference type="PANTHER" id="PTHR13421">
    <property type="entry name" value="SNRNA-ACTIVATING PROTEIN COMPLEX SUBUNIT 3"/>
    <property type="match status" value="1"/>
</dbReference>
<evidence type="ECO:0000256" key="1">
    <source>
        <dbReference type="ARBA" id="ARBA00004123"/>
    </source>
</evidence>
<evidence type="ECO:0000256" key="10">
    <source>
        <dbReference type="ARBA" id="ARBA00029606"/>
    </source>
</evidence>
<dbReference type="FunCoup" id="E9HAW3">
    <property type="interactions" value="532"/>
</dbReference>
<keyword evidence="12" id="KW-1185">Reference proteome</keyword>
<comment type="similarity">
    <text evidence="2">Belongs to the SNAPC3/SRD2 family.</text>
</comment>
<comment type="function">
    <text evidence="8">Part of the SNAPc complex required for the transcription of both RNA polymerase II and III small-nuclear RNA genes. Binds to the proximal sequence element (PSE), a non-TATA-box basal promoter element common to these 2 types of genes. Recruits TBP and BRF2 to the U6 snRNA TATA box.</text>
</comment>
<evidence type="ECO:0000256" key="9">
    <source>
        <dbReference type="ARBA" id="ARBA00025958"/>
    </source>
</evidence>
<dbReference type="HOGENOM" id="CLU_041861_1_0_1"/>
<evidence type="ECO:0000256" key="5">
    <source>
        <dbReference type="ARBA" id="ARBA00023125"/>
    </source>
</evidence>
<dbReference type="eggNOG" id="KOG2664">
    <property type="taxonomic scope" value="Eukaryota"/>
</dbReference>
<dbReference type="OrthoDB" id="46583at2759"/>
<keyword evidence="6" id="KW-0804">Transcription</keyword>
<evidence type="ECO:0000256" key="3">
    <source>
        <dbReference type="ARBA" id="ARBA00013634"/>
    </source>
</evidence>
<dbReference type="Proteomes" id="UP000000305">
    <property type="component" value="Unassembled WGS sequence"/>
</dbReference>
<dbReference type="PhylomeDB" id="E9HAW3"/>